<evidence type="ECO:0000313" key="1">
    <source>
        <dbReference type="EMBL" id="GBM61634.1"/>
    </source>
</evidence>
<accession>A0A4Y2HAH8</accession>
<keyword evidence="2" id="KW-1185">Reference proteome</keyword>
<organism evidence="1 2">
    <name type="scientific">Araneus ventricosus</name>
    <name type="common">Orbweaver spider</name>
    <name type="synonym">Epeira ventricosa</name>
    <dbReference type="NCBI Taxonomy" id="182803"/>
    <lineage>
        <taxon>Eukaryota</taxon>
        <taxon>Metazoa</taxon>
        <taxon>Ecdysozoa</taxon>
        <taxon>Arthropoda</taxon>
        <taxon>Chelicerata</taxon>
        <taxon>Arachnida</taxon>
        <taxon>Araneae</taxon>
        <taxon>Araneomorphae</taxon>
        <taxon>Entelegynae</taxon>
        <taxon>Araneoidea</taxon>
        <taxon>Araneidae</taxon>
        <taxon>Araneus</taxon>
    </lineage>
</organism>
<reference evidence="1 2" key="1">
    <citation type="journal article" date="2019" name="Sci. Rep.">
        <title>Orb-weaving spider Araneus ventricosus genome elucidates the spidroin gene catalogue.</title>
        <authorList>
            <person name="Kono N."/>
            <person name="Nakamura H."/>
            <person name="Ohtoshi R."/>
            <person name="Moran D.A.P."/>
            <person name="Shinohara A."/>
            <person name="Yoshida Y."/>
            <person name="Fujiwara M."/>
            <person name="Mori M."/>
            <person name="Tomita M."/>
            <person name="Arakawa K."/>
        </authorList>
    </citation>
    <scope>NUCLEOTIDE SEQUENCE [LARGE SCALE GENOMIC DNA]</scope>
</reference>
<name>A0A4Y2HAH8_ARAVE</name>
<dbReference type="InterPro" id="IPR052709">
    <property type="entry name" value="Transposase-MT_Hybrid"/>
</dbReference>
<dbReference type="PANTHER" id="PTHR46060">
    <property type="entry name" value="MARINER MOS1 TRANSPOSASE-LIKE PROTEIN"/>
    <property type="match status" value="1"/>
</dbReference>
<dbReference type="Gene3D" id="3.30.420.10">
    <property type="entry name" value="Ribonuclease H-like superfamily/Ribonuclease H"/>
    <property type="match status" value="2"/>
</dbReference>
<dbReference type="PANTHER" id="PTHR46060:SF1">
    <property type="entry name" value="MARINER MOS1 TRANSPOSASE-LIKE PROTEIN"/>
    <property type="match status" value="1"/>
</dbReference>
<dbReference type="GO" id="GO:0003676">
    <property type="term" value="F:nucleic acid binding"/>
    <property type="evidence" value="ECO:0007669"/>
    <property type="project" value="InterPro"/>
</dbReference>
<gene>
    <name evidence="1" type="ORF">AVEN_122250_1</name>
</gene>
<dbReference type="EMBL" id="BGPR01001776">
    <property type="protein sequence ID" value="GBM61634.1"/>
    <property type="molecule type" value="Genomic_DNA"/>
</dbReference>
<dbReference type="InterPro" id="IPR036397">
    <property type="entry name" value="RNaseH_sf"/>
</dbReference>
<dbReference type="Proteomes" id="UP000499080">
    <property type="component" value="Unassembled WGS sequence"/>
</dbReference>
<evidence type="ECO:0000313" key="2">
    <source>
        <dbReference type="Proteomes" id="UP000499080"/>
    </source>
</evidence>
<proteinExistence type="predicted"/>
<comment type="caution">
    <text evidence="1">The sequence shown here is derived from an EMBL/GenBank/DDBJ whole genome shotgun (WGS) entry which is preliminary data.</text>
</comment>
<dbReference type="AlphaFoldDB" id="A0A4Y2HAH8"/>
<sequence length="216" mass="24514">MAWQIRGNVPPWSRRLPSVIVHSSRGPCSEFTCHTRPCLQSFKSAMCKDFFPPTSLLVKLPVMVMVKLKEFLGGKRFGSDEELENAVITWLNELATEEYDTGILKLVDRYDKCLNVGGFRVELRYHLQSTCLQDVVLMDQTDENRLGISLGCKMDAVALTNQTFHLFGPLKQHLGSKHFADDDDVQHEEEFYAAGIGALIKRWDKCINIGGDYVEK</sequence>
<protein>
    <submittedName>
        <fullName evidence="1">Uncharacterized protein</fullName>
    </submittedName>
</protein>